<keyword evidence="3" id="KW-1185">Reference proteome</keyword>
<gene>
    <name evidence="2" type="ORF">GCM10011608_09970</name>
</gene>
<evidence type="ECO:0000256" key="1">
    <source>
        <dbReference type="SAM" id="Coils"/>
    </source>
</evidence>
<keyword evidence="1" id="KW-0175">Coiled coil</keyword>
<dbReference type="PROSITE" id="PS51318">
    <property type="entry name" value="TAT"/>
    <property type="match status" value="1"/>
</dbReference>
<evidence type="ECO:0000313" key="2">
    <source>
        <dbReference type="EMBL" id="GGM27195.1"/>
    </source>
</evidence>
<feature type="coiled-coil region" evidence="1">
    <location>
        <begin position="663"/>
        <end position="723"/>
    </location>
</feature>
<proteinExistence type="predicted"/>
<protein>
    <submittedName>
        <fullName evidence="2">Uncharacterized protein</fullName>
    </submittedName>
</protein>
<name>A0A917WTF5_9ACTN</name>
<comment type="caution">
    <text evidence="2">The sequence shown here is derived from an EMBL/GenBank/DDBJ whole genome shotgun (WGS) entry which is preliminary data.</text>
</comment>
<reference evidence="2" key="2">
    <citation type="submission" date="2020-09" db="EMBL/GenBank/DDBJ databases">
        <authorList>
            <person name="Sun Q."/>
            <person name="Zhou Y."/>
        </authorList>
    </citation>
    <scope>NUCLEOTIDE SEQUENCE</scope>
    <source>
        <strain evidence="2">CGMCC 4.7312</strain>
    </source>
</reference>
<sequence length="1298" mass="136974">MADRTVSVKLRLMVRDYVSGATEAERATRRLRDSQDALGNTSRKTAGDLTKSAKAIDDWSRRVAVGTAVVAGGAAAAGGSLKLLPPLLAATATGAAALPGMLTGAAASLGTLKVATMGVSDALGEIFDVDDPFARLSPSAKALVNEMGRLKPQLLSFQQSIQDAALGSAAGNFNRLATTTLPRLTSEAVILGRAWDRTFTALTDAATDTTFLDGVSVASRSTARFMDQLAVRTAALARSWAILMMSADPLVRLIGDRLVGSIDKMNAAAQKARQTGSLDEFFRAGVETGGALMSILGDIMRITGQVVGAVNRQNSSLVGAAQSLDAYIKSGRSARDVAGIVDTLTTAYEGMADVLGPLGGIARDALADPATRDALATMFDILAAGSKALQVVFGLFQALPDPVQSVVIAAITLGAVAQKATTAVGAMGVAAQGAATKLATLGAAGQKAGRGLTGLASAAGKAVTALVGLQLLGVVFEQFEPAAANVDRMTAAVKNFAETGRVGGELTRIFGDNLEGLNKAARGAGDGILAKTGRAFESMFPHVKSINEIFQGGSFLGSVERFQALDAAMSQYARTTDDTAGTTAMWQRVLEESGLSTADLIKLMPSAWSELERLQAAAHNGAGSVAELEARTKLLSGGMRDAVRNGRDLISIFEELNGAAIDAAEAEIRAEESIDRLSAALKENGLAINKRTGEFNTNNEKGRENLQLTIDLAKAAAQAAQTTYAETGSIEQASAVYDSYIGRLRKMLGEKKLTADQIDVLIGKFTQMPELKEVPVTTPGLPESTGKVERFEEAFKRIPPSKTVPFFATTSEAEAAVRVLQGRIDALKSKHIYVTGTVKWTSTGDLRVPGGRVLKDRWGGVHTPAAMAAGGVTQAGIYPASNPPLIMFAEPQTGGEAYIPRRGDRRRNLEILAEAARWNKAAIVPMAAGGLMQATAAASGLVSVAPPPPAPAPRERGSRLDTIDTYIRARDAVIELNKSLKENGRSFSLSTAKGRENRSALSSAIRAAQAAAEAKYEETGSVKAANKAYDNHIARLKASLKQQGVNAATIKKLMKEMSSRPVYDVPGKTPKALPSSEKNVAAMQGRIAAEESLARLADHFSLVKPTLDIKDEVGRENLTEMFAFLKNAEDAAQAVLEQTKDKKKATAVYDDYIKQLRQVLARSGMPKSQIDSLLKTYGRIVLQPNLIGGVYGPGGSSLTRLSQGGLYGGARTLYGFAEPQTGGEMFLPRRGDRRRGEDLLTVGAGWYGGRFVPAAGKGDVSTTNTNTINVYGTHRMTLADFQAYQRQLDARARIRRPR</sequence>
<organism evidence="2 3">
    <name type="scientific">Micromonospora sonchi</name>
    <dbReference type="NCBI Taxonomy" id="1763543"/>
    <lineage>
        <taxon>Bacteria</taxon>
        <taxon>Bacillati</taxon>
        <taxon>Actinomycetota</taxon>
        <taxon>Actinomycetes</taxon>
        <taxon>Micromonosporales</taxon>
        <taxon>Micromonosporaceae</taxon>
        <taxon>Micromonospora</taxon>
    </lineage>
</organism>
<reference evidence="2" key="1">
    <citation type="journal article" date="2014" name="Int. J. Syst. Evol. Microbiol.">
        <title>Complete genome sequence of Corynebacterium casei LMG S-19264T (=DSM 44701T), isolated from a smear-ripened cheese.</title>
        <authorList>
            <consortium name="US DOE Joint Genome Institute (JGI-PGF)"/>
            <person name="Walter F."/>
            <person name="Albersmeier A."/>
            <person name="Kalinowski J."/>
            <person name="Ruckert C."/>
        </authorList>
    </citation>
    <scope>NUCLEOTIDE SEQUENCE</scope>
    <source>
        <strain evidence="2">CGMCC 4.7312</strain>
    </source>
</reference>
<dbReference type="InterPro" id="IPR006311">
    <property type="entry name" value="TAT_signal"/>
</dbReference>
<evidence type="ECO:0000313" key="3">
    <source>
        <dbReference type="Proteomes" id="UP000608890"/>
    </source>
</evidence>
<dbReference type="Proteomes" id="UP000608890">
    <property type="component" value="Unassembled WGS sequence"/>
</dbReference>
<accession>A0A917WTF5</accession>
<dbReference type="EMBL" id="BMNB01000003">
    <property type="protein sequence ID" value="GGM27195.1"/>
    <property type="molecule type" value="Genomic_DNA"/>
</dbReference>